<protein>
    <recommendedName>
        <fullName evidence="5">50S ribosomal protein L7/L12</fullName>
    </recommendedName>
</protein>
<dbReference type="EMBL" id="VMGN01000005">
    <property type="protein sequence ID" value="TSC94840.1"/>
    <property type="molecule type" value="Genomic_DNA"/>
</dbReference>
<dbReference type="AlphaFoldDB" id="A0A554LPP7"/>
<evidence type="ECO:0000256" key="1">
    <source>
        <dbReference type="SAM" id="Coils"/>
    </source>
</evidence>
<feature type="coiled-coil region" evidence="1">
    <location>
        <begin position="16"/>
        <end position="50"/>
    </location>
</feature>
<comment type="caution">
    <text evidence="3">The sequence shown here is derived from an EMBL/GenBank/DDBJ whole genome shotgun (WGS) entry which is preliminary data.</text>
</comment>
<sequence length="261" mass="29416">MKNENKKMKTAADLTEDDKIRQIEALRDTINSAEKTIQSAKAMLLNLEGKKKAGRRRKVDEEYAESNIIQGTFDGQIMVGTDGKQYPVPANYASKSKLVEGDMLKLTISSDGSFIYKQIGPAERKNIIGVIGQDENENYFVIAEGKPYRILLASITYFKIEPGDEVVIVVPRSINSEWAAIENVLQKGSAGEPIFHKPINNAEEIEKEETKQVESLEEIAEEKESDQNVESSKDSSMDEWALDIEEIKKEIEKEKVETERI</sequence>
<keyword evidence="1" id="KW-0175">Coiled coil</keyword>
<reference evidence="3 4" key="1">
    <citation type="submission" date="2017-07" db="EMBL/GenBank/DDBJ databases">
        <title>Mechanisms for carbon and nitrogen cycling indicate functional differentiation within the Candidate Phyla Radiation.</title>
        <authorList>
            <person name="Danczak R.E."/>
            <person name="Johnston M.D."/>
            <person name="Kenah C."/>
            <person name="Slattery M."/>
            <person name="Wrighton K.C."/>
            <person name="Wilkins M.J."/>
        </authorList>
    </citation>
    <scope>NUCLEOTIDE SEQUENCE [LARGE SCALE GENOMIC DNA]</scope>
    <source>
        <strain evidence="3">Athens1014_28</strain>
    </source>
</reference>
<gene>
    <name evidence="3" type="ORF">Athens101428_122</name>
</gene>
<name>A0A554LPP7_9BACT</name>
<dbReference type="Proteomes" id="UP000316495">
    <property type="component" value="Unassembled WGS sequence"/>
</dbReference>
<organism evidence="3 4">
    <name type="scientific">Candidatus Berkelbacteria bacterium Athens1014_28</name>
    <dbReference type="NCBI Taxonomy" id="2017145"/>
    <lineage>
        <taxon>Bacteria</taxon>
        <taxon>Candidatus Berkelbacteria</taxon>
    </lineage>
</organism>
<evidence type="ECO:0000313" key="3">
    <source>
        <dbReference type="EMBL" id="TSC94840.1"/>
    </source>
</evidence>
<evidence type="ECO:0000313" key="4">
    <source>
        <dbReference type="Proteomes" id="UP000316495"/>
    </source>
</evidence>
<evidence type="ECO:0008006" key="5">
    <source>
        <dbReference type="Google" id="ProtNLM"/>
    </source>
</evidence>
<proteinExistence type="predicted"/>
<evidence type="ECO:0000256" key="2">
    <source>
        <dbReference type="SAM" id="MobiDB-lite"/>
    </source>
</evidence>
<feature type="region of interest" description="Disordered" evidence="2">
    <location>
        <begin position="205"/>
        <end position="238"/>
    </location>
</feature>
<feature type="compositionally biased region" description="Acidic residues" evidence="2">
    <location>
        <begin position="215"/>
        <end position="224"/>
    </location>
</feature>
<accession>A0A554LPP7</accession>